<reference evidence="1 2" key="1">
    <citation type="submission" date="2017-04" db="EMBL/GenBank/DDBJ databases">
        <title>Novel microbial lineages endemic to geothermal iron-oxide mats fill important gaps in the evolutionary history of Archaea.</title>
        <authorList>
            <person name="Jay Z.J."/>
            <person name="Beam J.P."/>
            <person name="Dlakic M."/>
            <person name="Rusch D.B."/>
            <person name="Kozubal M.A."/>
            <person name="Inskeep W.P."/>
        </authorList>
    </citation>
    <scope>NUCLEOTIDE SEQUENCE [LARGE SCALE GENOMIC DNA]</scope>
    <source>
        <strain evidence="1">OSP_B</strain>
    </source>
</reference>
<gene>
    <name evidence="1" type="ORF">B9P99_05965</name>
</gene>
<evidence type="ECO:0000313" key="1">
    <source>
        <dbReference type="EMBL" id="PSN88303.1"/>
    </source>
</evidence>
<name>A0A2R6APR7_9ARCH</name>
<dbReference type="Pfam" id="PF18320">
    <property type="entry name" value="Csc2"/>
    <property type="match status" value="1"/>
</dbReference>
<dbReference type="NCBIfam" id="TIGR03157">
    <property type="entry name" value="cas_Csc2"/>
    <property type="match status" value="1"/>
</dbReference>
<sequence>MNKMSETAQKIKSRLPETVPFYRTPVTVQILLLRQTHDYAVFRTEETRELNIAVTPASISDSTQVTRVVFLASKQKAPESREFAATIKHYFNLHRIDLTTLNVNWNLIKEKKKGKFQVDFNQLRTSILECELKDRLCRACPRCSLFGAVETGNKGIWENRWNIKHRIEYSSAFSLEPYEELSENLTFNAVAESTQSTGQALNVTENVVPLANFPSIVTLVSPTWEELVLVIKNLLKCKSYGAESRTKGDTVNYIMGLVVGNEEIITSLEYTLELSEKKSVNLETTKQILENYSKYAAFPDALQLITGNELEKFVDHVSSLQIDKQFVEKVFRDSLNFAVHAESLGD</sequence>
<dbReference type="AlphaFoldDB" id="A0A2R6APR7"/>
<comment type="caution">
    <text evidence="1">The sequence shown here is derived from an EMBL/GenBank/DDBJ whole genome shotgun (WGS) entry which is preliminary data.</text>
</comment>
<dbReference type="EMBL" id="NEXA01000242">
    <property type="protein sequence ID" value="PSN88303.1"/>
    <property type="molecule type" value="Genomic_DNA"/>
</dbReference>
<accession>A0A2R6APR7</accession>
<dbReference type="Proteomes" id="UP000240838">
    <property type="component" value="Unassembled WGS sequence"/>
</dbReference>
<proteinExistence type="predicted"/>
<evidence type="ECO:0000313" key="2">
    <source>
        <dbReference type="Proteomes" id="UP000240838"/>
    </source>
</evidence>
<organism evidence="1 2">
    <name type="scientific">Candidatus Marsarchaeota G1 archaeon OSP_B</name>
    <dbReference type="NCBI Taxonomy" id="1978153"/>
    <lineage>
        <taxon>Archaea</taxon>
        <taxon>Candidatus Marsarchaeota</taxon>
        <taxon>Candidatus Marsarchaeota group 1</taxon>
    </lineage>
</organism>
<dbReference type="InterPro" id="IPR017574">
    <property type="entry name" value="CRISPR-assoc_prot_Cas7/Csc2"/>
</dbReference>
<protein>
    <submittedName>
        <fullName evidence="1">Type I-D CRISPR-associated protein Cas7/Csc2</fullName>
    </submittedName>
</protein>